<dbReference type="Proteomes" id="UP001642487">
    <property type="component" value="Chromosome 10"/>
</dbReference>
<organism evidence="3 4">
    <name type="scientific">Citrullus colocynthis</name>
    <name type="common">colocynth</name>
    <dbReference type="NCBI Taxonomy" id="252529"/>
    <lineage>
        <taxon>Eukaryota</taxon>
        <taxon>Viridiplantae</taxon>
        <taxon>Streptophyta</taxon>
        <taxon>Embryophyta</taxon>
        <taxon>Tracheophyta</taxon>
        <taxon>Spermatophyta</taxon>
        <taxon>Magnoliopsida</taxon>
        <taxon>eudicotyledons</taxon>
        <taxon>Gunneridae</taxon>
        <taxon>Pentapetalae</taxon>
        <taxon>rosids</taxon>
        <taxon>fabids</taxon>
        <taxon>Cucurbitales</taxon>
        <taxon>Cucurbitaceae</taxon>
        <taxon>Benincaseae</taxon>
        <taxon>Citrullus</taxon>
    </lineage>
</organism>
<evidence type="ECO:0000259" key="2">
    <source>
        <dbReference type="PROSITE" id="PS50144"/>
    </source>
</evidence>
<feature type="region of interest" description="Disordered" evidence="1">
    <location>
        <begin position="1"/>
        <end position="41"/>
    </location>
</feature>
<dbReference type="Pfam" id="PF22486">
    <property type="entry name" value="MATH_2"/>
    <property type="match status" value="1"/>
</dbReference>
<sequence>MFSCTASPGSEEEEKQMGTKRKQGEVNMGDQSSSFISPSQQHPHSACVVRYTRDEKPLHYTTKIQSFSLLKAALAKSQCDRYESQSFNAGGYKWRLALYPNGDVKRNGKIRLCCPRGCSRSRTADFLSLYLMFDGFKEHSQSFKVYAEFEIAVLSQLEDNFWFELGGKSFGTGTHKFYGVERSQGTHKRAALASSNRDKYESQPQPALASLQDNSLKLVYGNAYLRLGDSKTRRFHAMKTQWGFEKLVSLGTFNDASYGFLVGDYCAFGVDIFIMKFDGKRETLSLIKQPNNYKFTWKSNDFSQQNETCYKSEAFTCSGELTVGSSKASSGYLSPYLLFDSFKELPQETGCNFADFILLSDLKEPKKGFIHNDSIIVEVFALAKAKRFSNV</sequence>
<evidence type="ECO:0000256" key="1">
    <source>
        <dbReference type="SAM" id="MobiDB-lite"/>
    </source>
</evidence>
<feature type="compositionally biased region" description="Polar residues" evidence="1">
    <location>
        <begin position="29"/>
        <end position="41"/>
    </location>
</feature>
<accession>A0ABP0XXK2</accession>
<feature type="domain" description="MATH" evidence="2">
    <location>
        <begin position="57"/>
        <end position="272"/>
    </location>
</feature>
<dbReference type="PANTHER" id="PTHR46162:SF65">
    <property type="entry name" value="F9D12.8 PROTEIN-RELATED"/>
    <property type="match status" value="1"/>
</dbReference>
<dbReference type="CDD" id="cd00121">
    <property type="entry name" value="MATH"/>
    <property type="match status" value="1"/>
</dbReference>
<dbReference type="PANTHER" id="PTHR46162">
    <property type="entry name" value="TRAF-LIKE FAMILY PROTEIN"/>
    <property type="match status" value="1"/>
</dbReference>
<evidence type="ECO:0000313" key="4">
    <source>
        <dbReference type="Proteomes" id="UP001642487"/>
    </source>
</evidence>
<proteinExistence type="predicted"/>
<name>A0ABP0XXK2_9ROSI</name>
<reference evidence="3 4" key="1">
    <citation type="submission" date="2024-03" db="EMBL/GenBank/DDBJ databases">
        <authorList>
            <person name="Gkanogiannis A."/>
            <person name="Becerra Lopez-Lavalle L."/>
        </authorList>
    </citation>
    <scope>NUCLEOTIDE SEQUENCE [LARGE SCALE GENOMIC DNA]</scope>
</reference>
<dbReference type="SUPFAM" id="SSF49599">
    <property type="entry name" value="TRAF domain-like"/>
    <property type="match status" value="2"/>
</dbReference>
<evidence type="ECO:0000313" key="3">
    <source>
        <dbReference type="EMBL" id="CAK9311450.1"/>
    </source>
</evidence>
<protein>
    <recommendedName>
        <fullName evidence="2">MATH domain-containing protein</fullName>
    </recommendedName>
</protein>
<dbReference type="InterPro" id="IPR002083">
    <property type="entry name" value="MATH/TRAF_dom"/>
</dbReference>
<dbReference type="Gene3D" id="2.60.210.10">
    <property type="entry name" value="Apoptosis, Tumor Necrosis Factor Receptor Associated Protein 2, Chain A"/>
    <property type="match status" value="1"/>
</dbReference>
<dbReference type="EMBL" id="OZ021744">
    <property type="protein sequence ID" value="CAK9311450.1"/>
    <property type="molecule type" value="Genomic_DNA"/>
</dbReference>
<gene>
    <name evidence="3" type="ORF">CITCOLO1_LOCUS3110</name>
</gene>
<dbReference type="InterPro" id="IPR008974">
    <property type="entry name" value="TRAF-like"/>
</dbReference>
<keyword evidence="4" id="KW-1185">Reference proteome</keyword>
<dbReference type="PROSITE" id="PS50144">
    <property type="entry name" value="MATH"/>
    <property type="match status" value="1"/>
</dbReference>